<dbReference type="HOGENOM" id="CLU_2354385_0_0_4"/>
<proteinExistence type="predicted"/>
<reference evidence="1" key="1">
    <citation type="submission" date="2009-01" db="EMBL/GenBank/DDBJ databases">
        <title>Complete sequence of chromosome 3 of Burkholderia sp. 383.</title>
        <authorList>
            <consortium name="US DOE Joint Genome Institute"/>
            <person name="Copeland A."/>
            <person name="Lucas S."/>
            <person name="Lapidus A."/>
            <person name="Barry K."/>
            <person name="Detter J.C."/>
            <person name="Glavina T."/>
            <person name="Hammon N."/>
            <person name="Israni S."/>
            <person name="Pitluck S."/>
            <person name="Chain P."/>
            <person name="Malfatti S."/>
            <person name="Shin M."/>
            <person name="Vergez L."/>
            <person name="Schmutz J."/>
            <person name="Larimer F."/>
            <person name="Land M."/>
            <person name="Kyrpides N."/>
            <person name="Lykidis A."/>
            <person name="Richardson P."/>
        </authorList>
    </citation>
    <scope>NUCLEOTIDE SEQUENCE</scope>
    <source>
        <strain evidence="1">383</strain>
    </source>
</reference>
<dbReference type="EMBL" id="CP000150">
    <property type="protein sequence ID" value="ABB06397.1"/>
    <property type="molecule type" value="Genomic_DNA"/>
</dbReference>
<gene>
    <name evidence="1" type="ordered locus">Bcep18194_C7353</name>
</gene>
<evidence type="ECO:0000313" key="1">
    <source>
        <dbReference type="EMBL" id="ABB06397.1"/>
    </source>
</evidence>
<evidence type="ECO:0000313" key="2">
    <source>
        <dbReference type="Proteomes" id="UP000002705"/>
    </source>
</evidence>
<sequence>MNALCAIPASPRIACHVSACIEVKRMSAIEMVEPGYSVHRMTRGEVHLVLATGAGCRPFEKSLVNTALERCATVDVQRPFAQYAPTSGRPDLGTRE</sequence>
<protein>
    <submittedName>
        <fullName evidence="1">Uncharacterized protein</fullName>
    </submittedName>
</protein>
<dbReference type="Proteomes" id="UP000002705">
    <property type="component" value="Chromosome 3"/>
</dbReference>
<dbReference type="AlphaFoldDB" id="Q39MB9"/>
<accession>Q39MB9</accession>
<name>Q39MB9_BURL3</name>
<dbReference type="PATRIC" id="fig|482957.22.peg.7941"/>
<organism evidence="1 2">
    <name type="scientific">Burkholderia lata (strain ATCC 17760 / DSM 23089 / LMG 22485 / NCIMB 9086 / R18194 / 383)</name>
    <dbReference type="NCBI Taxonomy" id="482957"/>
    <lineage>
        <taxon>Bacteria</taxon>
        <taxon>Pseudomonadati</taxon>
        <taxon>Pseudomonadota</taxon>
        <taxon>Betaproteobacteria</taxon>
        <taxon>Burkholderiales</taxon>
        <taxon>Burkholderiaceae</taxon>
        <taxon>Burkholderia</taxon>
        <taxon>Burkholderia cepacia complex</taxon>
    </lineage>
</organism>
<keyword evidence="2" id="KW-1185">Reference proteome</keyword>
<dbReference type="KEGG" id="bur:Bcep18194_C7353"/>